<feature type="transmembrane region" description="Helical" evidence="12">
    <location>
        <begin position="309"/>
        <end position="330"/>
    </location>
</feature>
<keyword evidence="6 12" id="KW-1133">Transmembrane helix</keyword>
<evidence type="ECO:0000259" key="14">
    <source>
        <dbReference type="Pfam" id="PF02355"/>
    </source>
</evidence>
<dbReference type="Proteomes" id="UP000682111">
    <property type="component" value="Unassembled WGS sequence"/>
</dbReference>
<feature type="domain" description="Protein translocase subunit SecDF P1" evidence="15">
    <location>
        <begin position="63"/>
        <end position="120"/>
    </location>
</feature>
<evidence type="ECO:0000256" key="11">
    <source>
        <dbReference type="ARBA" id="ARBA00061053"/>
    </source>
</evidence>
<dbReference type="NCBIfam" id="TIGR00916">
    <property type="entry name" value="2A0604s01"/>
    <property type="match status" value="2"/>
</dbReference>
<dbReference type="GO" id="GO:0006605">
    <property type="term" value="P:protein targeting"/>
    <property type="evidence" value="ECO:0007669"/>
    <property type="project" value="UniProtKB-UniRule"/>
</dbReference>
<dbReference type="RefSeq" id="WP_212933138.1">
    <property type="nucleotide sequence ID" value="NZ_BORC01000001.1"/>
</dbReference>
<accession>A0A919WEG9</accession>
<gene>
    <name evidence="16" type="primary">secDF</name>
    <name evidence="12" type="synonym">secD</name>
    <name evidence="13" type="synonym">secF</name>
    <name evidence="16" type="ORF">J27TS8_03160</name>
</gene>
<protein>
    <recommendedName>
        <fullName evidence="12 13">Multifunctional fusion protein</fullName>
    </recommendedName>
    <domain>
        <recommendedName>
            <fullName evidence="12">Protein translocase subunit SecD</fullName>
        </recommendedName>
    </domain>
    <domain>
        <recommendedName>
            <fullName evidence="13">Protein-export membrane protein SecF</fullName>
        </recommendedName>
    </domain>
</protein>
<dbReference type="HAMAP" id="MF_01463_B">
    <property type="entry name" value="SecD_B"/>
    <property type="match status" value="1"/>
</dbReference>
<keyword evidence="2 12" id="KW-0813">Transport</keyword>
<comment type="function">
    <text evidence="9 12">Part of the Sec protein translocase complex. Interacts with the SecYEG preprotein conducting channel. SecDF uses the proton motive force (PMF) to complete protein translocation after the ATP-dependent function of SecA.</text>
</comment>
<dbReference type="Pfam" id="PF02355">
    <property type="entry name" value="SecD_SecF_C"/>
    <property type="match status" value="2"/>
</dbReference>
<dbReference type="Pfam" id="PF21760">
    <property type="entry name" value="SecD_1st"/>
    <property type="match status" value="1"/>
</dbReference>
<dbReference type="NCBIfam" id="NF009581">
    <property type="entry name" value="PRK13024.1-1"/>
    <property type="match status" value="1"/>
</dbReference>
<feature type="transmembrane region" description="Helical" evidence="12">
    <location>
        <begin position="704"/>
        <end position="730"/>
    </location>
</feature>
<evidence type="ECO:0000256" key="6">
    <source>
        <dbReference type="ARBA" id="ARBA00022989"/>
    </source>
</evidence>
<evidence type="ECO:0000259" key="15">
    <source>
        <dbReference type="Pfam" id="PF21760"/>
    </source>
</evidence>
<dbReference type="InterPro" id="IPR005791">
    <property type="entry name" value="SecD"/>
</dbReference>
<feature type="transmembrane region" description="Helical" evidence="12">
    <location>
        <begin position="680"/>
        <end position="698"/>
    </location>
</feature>
<dbReference type="HAMAP" id="MF_01464_B">
    <property type="entry name" value="SecF_B"/>
    <property type="match status" value="1"/>
</dbReference>
<feature type="transmembrane region" description="Helical" evidence="12">
    <location>
        <begin position="387"/>
        <end position="410"/>
    </location>
</feature>
<organism evidence="16 17">
    <name type="scientific">Robertmurraya siralis</name>
    <dbReference type="NCBI Taxonomy" id="77777"/>
    <lineage>
        <taxon>Bacteria</taxon>
        <taxon>Bacillati</taxon>
        <taxon>Bacillota</taxon>
        <taxon>Bacilli</taxon>
        <taxon>Bacillales</taxon>
        <taxon>Bacillaceae</taxon>
        <taxon>Robertmurraya</taxon>
    </lineage>
</organism>
<comment type="similarity">
    <text evidence="13">Belongs to the SecD/SecF family. SecF subfamily.</text>
</comment>
<keyword evidence="17" id="KW-1185">Reference proteome</keyword>
<evidence type="ECO:0000313" key="16">
    <source>
        <dbReference type="EMBL" id="GIN60323.1"/>
    </source>
</evidence>
<feature type="transmembrane region" description="Helical" evidence="12">
    <location>
        <begin position="597"/>
        <end position="618"/>
    </location>
</feature>
<evidence type="ECO:0000256" key="5">
    <source>
        <dbReference type="ARBA" id="ARBA00022927"/>
    </source>
</evidence>
<dbReference type="InterPro" id="IPR022813">
    <property type="entry name" value="SecD/SecF_arch_bac"/>
</dbReference>
<dbReference type="SUPFAM" id="SSF82866">
    <property type="entry name" value="Multidrug efflux transporter AcrB transmembrane domain"/>
    <property type="match status" value="2"/>
</dbReference>
<evidence type="ECO:0000256" key="1">
    <source>
        <dbReference type="ARBA" id="ARBA00004651"/>
    </source>
</evidence>
<comment type="similarity">
    <text evidence="11">In the N-terminal section; belongs to the SecD/SecF family. SecD subfamily.</text>
</comment>
<evidence type="ECO:0000256" key="9">
    <source>
        <dbReference type="ARBA" id="ARBA00059018"/>
    </source>
</evidence>
<dbReference type="InterPro" id="IPR022646">
    <property type="entry name" value="SecD/SecF_CS"/>
</dbReference>
<dbReference type="Gene3D" id="1.20.1640.10">
    <property type="entry name" value="Multidrug efflux transporter AcrB transmembrane domain"/>
    <property type="match status" value="2"/>
</dbReference>
<proteinExistence type="inferred from homology"/>
<evidence type="ECO:0000256" key="10">
    <source>
        <dbReference type="ARBA" id="ARBA00060856"/>
    </source>
</evidence>
<comment type="similarity">
    <text evidence="12">Belongs to the SecD/SecF family. SecD subfamily.</text>
</comment>
<feature type="domain" description="Protein export membrane protein SecD/SecF C-terminal" evidence="14">
    <location>
        <begin position="240"/>
        <end position="403"/>
    </location>
</feature>
<comment type="caution">
    <text evidence="16">The sequence shown here is derived from an EMBL/GenBank/DDBJ whole genome shotgun (WGS) entry which is preliminary data.</text>
</comment>
<reference evidence="16" key="1">
    <citation type="submission" date="2021-03" db="EMBL/GenBank/DDBJ databases">
        <title>Antimicrobial resistance genes in bacteria isolated from Japanese honey, and their potential for conferring macrolide and lincosamide resistance in the American foulbrood pathogen Paenibacillus larvae.</title>
        <authorList>
            <person name="Okamoto M."/>
            <person name="Kumagai M."/>
            <person name="Kanamori H."/>
            <person name="Takamatsu D."/>
        </authorList>
    </citation>
    <scope>NUCLEOTIDE SEQUENCE</scope>
    <source>
        <strain evidence="16">J27TS8</strain>
    </source>
</reference>
<comment type="subcellular location">
    <subcellularLocation>
        <location evidence="1 12">Cell membrane</location>
        <topology evidence="1 12">Multi-pass membrane protein</topology>
    </subcellularLocation>
</comment>
<feature type="transmembrane region" description="Helical" evidence="12">
    <location>
        <begin position="573"/>
        <end position="590"/>
    </location>
</feature>
<keyword evidence="3 12" id="KW-1003">Cell membrane</keyword>
<dbReference type="PRINTS" id="PR01755">
    <property type="entry name" value="SECFTRNLCASE"/>
</dbReference>
<keyword evidence="4 12" id="KW-0812">Transmembrane</keyword>
<dbReference type="InterPro" id="IPR048634">
    <property type="entry name" value="SecD_SecF_C"/>
</dbReference>
<feature type="transmembrane region" description="Helical" evidence="12">
    <location>
        <begin position="457"/>
        <end position="477"/>
    </location>
</feature>
<feature type="transmembrane region" description="Helical" evidence="12">
    <location>
        <begin position="351"/>
        <end position="375"/>
    </location>
</feature>
<dbReference type="PANTHER" id="PTHR30081:SF1">
    <property type="entry name" value="PROTEIN TRANSLOCASE SUBUNIT SECD"/>
    <property type="match status" value="1"/>
</dbReference>
<comment type="caution">
    <text evidence="12">Lacks conserved residue(s) required for the propagation of feature annotation.</text>
</comment>
<dbReference type="EMBL" id="BORC01000001">
    <property type="protein sequence ID" value="GIN60323.1"/>
    <property type="molecule type" value="Genomic_DNA"/>
</dbReference>
<dbReference type="InterPro" id="IPR048631">
    <property type="entry name" value="SecD_1st"/>
</dbReference>
<feature type="transmembrane region" description="Helical" evidence="12">
    <location>
        <begin position="624"/>
        <end position="645"/>
    </location>
</feature>
<name>A0A919WEG9_9BACI</name>
<evidence type="ECO:0000256" key="2">
    <source>
        <dbReference type="ARBA" id="ARBA00022448"/>
    </source>
</evidence>
<evidence type="ECO:0000256" key="12">
    <source>
        <dbReference type="HAMAP-Rule" id="MF_01463"/>
    </source>
</evidence>
<dbReference type="Gene3D" id="3.30.70.3220">
    <property type="match status" value="1"/>
</dbReference>
<sequence>MVNRKRIVAFFLIVLVLGGLIGATTTNILGNIKLGLDLQGGFEVLYEVKAKDGEKITETTLSSTAEALNKRINALGVNEPSLQIEGNNRIRVQLAGVHDQNQAREMLSTEANLSFRDVEDNLMMDGRDLVEGGAQQTFDDNGQPSVSLKLKSADKFKEVTEQIVNMGAPNNLLVIWLDFKEGEHSFQEEVKKEEPAFLSAPRVSQVFSQDSVSITGNFTLEEASTLANLLNAGALPVELEEVYSTSVGAQFGLDALDKTVMAGIIGILAIYIFMIFYYRFPGFIATVTLSVYIYLILLVFDWMNAVLTLPGVAALILGVAMAVDANIITFERIKEELKVGRNLKAAYKAGTNGSLSTIIDANITTLLAAGVLFYFGTSSVKGFATTLIVSILVSFITAVYGSRLFLGLWVNSNLFNKKPGWFGVKQSDIKDISENYEAIDLPTRFDKWDFIKPRKKFFAFSGILITIGLVCMIIFRLNLGIDFSSGNRIEVLSDHSLTKAEFQEQLETVGIKTDDIVISGDTQNIGVARLKGEDILNQAEVAELKVKFKEKYGAEPNVSTVSPTVGKELAKNAGLAVLIASIGIIIYVTVRFEMRMAIPAVLALLYDAFFIISVFSITRLEVDLTFIAAILTIVGYSINDSIVTFDRIRENLKKKKRIKKVEELADIANRSLRQTFGRSINTVLSTVFAVVALLIFGSESITNFSFALLIGLITGTYSSLFLATQLWYVWKAKELKTKGTLITYKEKRKKTDEPQV</sequence>
<comment type="subunit">
    <text evidence="13">Forms a complex with SecD. Part of the essential Sec protein translocation apparatus which comprises SecA, SecYEG and auxiliary proteins SecDF. Other proteins may also be involved.</text>
</comment>
<keyword evidence="7 12" id="KW-0811">Translocation</keyword>
<dbReference type="GO" id="GO:0065002">
    <property type="term" value="P:intracellular protein transmembrane transport"/>
    <property type="evidence" value="ECO:0007669"/>
    <property type="project" value="UniProtKB-UniRule"/>
</dbReference>
<dbReference type="AlphaFoldDB" id="A0A919WEG9"/>
<evidence type="ECO:0000256" key="8">
    <source>
        <dbReference type="ARBA" id="ARBA00023136"/>
    </source>
</evidence>
<keyword evidence="5 12" id="KW-0653">Protein transport</keyword>
<evidence type="ECO:0000256" key="13">
    <source>
        <dbReference type="HAMAP-Rule" id="MF_01464"/>
    </source>
</evidence>
<feature type="domain" description="Protein export membrane protein SecD/SecF C-terminal" evidence="14">
    <location>
        <begin position="554"/>
        <end position="732"/>
    </location>
</feature>
<dbReference type="GO" id="GO:0015450">
    <property type="term" value="F:protein-transporting ATPase activity"/>
    <property type="evidence" value="ECO:0007669"/>
    <property type="project" value="InterPro"/>
</dbReference>
<dbReference type="GO" id="GO:0005886">
    <property type="term" value="C:plasma membrane"/>
    <property type="evidence" value="ECO:0007669"/>
    <property type="project" value="UniProtKB-SubCell"/>
</dbReference>
<dbReference type="InterPro" id="IPR022645">
    <property type="entry name" value="SecD/SecF_bac"/>
</dbReference>
<dbReference type="InterPro" id="IPR005665">
    <property type="entry name" value="SecF_bac"/>
</dbReference>
<feature type="transmembrane region" description="Helical" evidence="12">
    <location>
        <begin position="260"/>
        <end position="278"/>
    </location>
</feature>
<dbReference type="NCBIfam" id="TIGR01129">
    <property type="entry name" value="secD"/>
    <property type="match status" value="1"/>
</dbReference>
<evidence type="ECO:0000256" key="3">
    <source>
        <dbReference type="ARBA" id="ARBA00022475"/>
    </source>
</evidence>
<comment type="subunit">
    <text evidence="12">Forms a complex with SecF. Part of the essential Sec protein translocation apparatus which comprises SecA, SecYEG and auxiliary proteins SecDF. Other proteins may also be involved.</text>
</comment>
<dbReference type="PANTHER" id="PTHR30081">
    <property type="entry name" value="PROTEIN-EXPORT MEMBRANE PROTEIN SEC"/>
    <property type="match status" value="1"/>
</dbReference>
<dbReference type="Pfam" id="PF07549">
    <property type="entry name" value="Sec_GG"/>
    <property type="match status" value="1"/>
</dbReference>
<keyword evidence="8 12" id="KW-0472">Membrane</keyword>
<feature type="transmembrane region" description="Helical" evidence="12">
    <location>
        <begin position="283"/>
        <end position="303"/>
    </location>
</feature>
<dbReference type="FunFam" id="1.20.1640.10:FF:000004">
    <property type="entry name" value="Protein translocase subunit SecD"/>
    <property type="match status" value="1"/>
</dbReference>
<evidence type="ECO:0000256" key="4">
    <source>
        <dbReference type="ARBA" id="ARBA00022692"/>
    </source>
</evidence>
<evidence type="ECO:0000256" key="7">
    <source>
        <dbReference type="ARBA" id="ARBA00023010"/>
    </source>
</evidence>
<evidence type="ECO:0000313" key="17">
    <source>
        <dbReference type="Proteomes" id="UP000682111"/>
    </source>
</evidence>
<dbReference type="GO" id="GO:0043952">
    <property type="term" value="P:protein transport by the Sec complex"/>
    <property type="evidence" value="ECO:0007669"/>
    <property type="project" value="UniProtKB-UniRule"/>
</dbReference>
<dbReference type="InterPro" id="IPR055344">
    <property type="entry name" value="SecD_SecF_C_bact"/>
</dbReference>
<dbReference type="FunFam" id="1.20.1640.10:FF:000024">
    <property type="entry name" value="Multifunctional fusion protein"/>
    <property type="match status" value="1"/>
</dbReference>
<comment type="similarity">
    <text evidence="10">In the C-terminal section; belongs to the SecD/SecF family. SecF subfamily.</text>
</comment>
<dbReference type="NCBIfam" id="TIGR00966">
    <property type="entry name" value="transloc_SecF"/>
    <property type="match status" value="1"/>
</dbReference>